<sequence length="160" mass="17350">MVQYPFVAPMLATPGRLPLPGGDHRWAAETKQDGQRAMIHLPGDGTMVITSRNGTEITEGFPELHGLAAAVGGTPALLDGEIVALDTQGHPDFQRLQSRIGLERTPARAARLAASVPVHVMLFDVMMLAGQDLMSQPWTERRDALLYSTSPARPGRYRSP</sequence>
<dbReference type="PROSITE" id="PS00697">
    <property type="entry name" value="DNA_LIGASE_A1"/>
    <property type="match status" value="1"/>
</dbReference>
<organism evidence="4 5">
    <name type="scientific">Actinacidiphila alni</name>
    <dbReference type="NCBI Taxonomy" id="380248"/>
    <lineage>
        <taxon>Bacteria</taxon>
        <taxon>Bacillati</taxon>
        <taxon>Actinomycetota</taxon>
        <taxon>Actinomycetes</taxon>
        <taxon>Kitasatosporales</taxon>
        <taxon>Streptomycetaceae</taxon>
        <taxon>Actinacidiphila</taxon>
    </lineage>
</organism>
<gene>
    <name evidence="4" type="ORF">SAMN05216251_1405</name>
</gene>
<dbReference type="Proteomes" id="UP000199323">
    <property type="component" value="Unassembled WGS sequence"/>
</dbReference>
<dbReference type="GO" id="GO:0006310">
    <property type="term" value="P:DNA recombination"/>
    <property type="evidence" value="ECO:0007669"/>
    <property type="project" value="InterPro"/>
</dbReference>
<dbReference type="InterPro" id="IPR050191">
    <property type="entry name" value="ATP-dep_DNA_ligase"/>
</dbReference>
<dbReference type="PANTHER" id="PTHR45674">
    <property type="entry name" value="DNA LIGASE 1/3 FAMILY MEMBER"/>
    <property type="match status" value="1"/>
</dbReference>
<dbReference type="PANTHER" id="PTHR45674:SF4">
    <property type="entry name" value="DNA LIGASE 1"/>
    <property type="match status" value="1"/>
</dbReference>
<accession>A0A1I2MND5</accession>
<dbReference type="EMBL" id="FONG01000040">
    <property type="protein sequence ID" value="SFF93075.1"/>
    <property type="molecule type" value="Genomic_DNA"/>
</dbReference>
<proteinExistence type="inferred from homology"/>
<evidence type="ECO:0000259" key="3">
    <source>
        <dbReference type="Pfam" id="PF01068"/>
    </source>
</evidence>
<dbReference type="Gene3D" id="3.30.470.30">
    <property type="entry name" value="DNA ligase/mRNA capping enzyme"/>
    <property type="match status" value="1"/>
</dbReference>
<name>A0A1I2MND5_9ACTN</name>
<dbReference type="STRING" id="380248.SAMN05216251_1405"/>
<dbReference type="GO" id="GO:0003910">
    <property type="term" value="F:DNA ligase (ATP) activity"/>
    <property type="evidence" value="ECO:0007669"/>
    <property type="project" value="InterPro"/>
</dbReference>
<evidence type="ECO:0000256" key="2">
    <source>
        <dbReference type="ARBA" id="ARBA00022598"/>
    </source>
</evidence>
<dbReference type="InterPro" id="IPR016059">
    <property type="entry name" value="DNA_ligase_ATP-dep_CS"/>
</dbReference>
<evidence type="ECO:0000313" key="5">
    <source>
        <dbReference type="Proteomes" id="UP000199323"/>
    </source>
</evidence>
<evidence type="ECO:0000256" key="1">
    <source>
        <dbReference type="ARBA" id="ARBA00007572"/>
    </source>
</evidence>
<dbReference type="RefSeq" id="WP_093717828.1">
    <property type="nucleotide sequence ID" value="NZ_FONG01000040.1"/>
</dbReference>
<dbReference type="AlphaFoldDB" id="A0A1I2MND5"/>
<dbReference type="GO" id="GO:0005524">
    <property type="term" value="F:ATP binding"/>
    <property type="evidence" value="ECO:0007669"/>
    <property type="project" value="InterPro"/>
</dbReference>
<dbReference type="OrthoDB" id="3733803at2"/>
<protein>
    <submittedName>
        <fullName evidence="4">Bifunctional non-homologous end joining protein LigD</fullName>
    </submittedName>
</protein>
<dbReference type="Pfam" id="PF01068">
    <property type="entry name" value="DNA_ligase_A_M"/>
    <property type="match status" value="1"/>
</dbReference>
<dbReference type="GO" id="GO:0006281">
    <property type="term" value="P:DNA repair"/>
    <property type="evidence" value="ECO:0007669"/>
    <property type="project" value="InterPro"/>
</dbReference>
<reference evidence="4 5" key="1">
    <citation type="submission" date="2016-10" db="EMBL/GenBank/DDBJ databases">
        <authorList>
            <person name="de Groot N.N."/>
        </authorList>
    </citation>
    <scope>NUCLEOTIDE SEQUENCE [LARGE SCALE GENOMIC DNA]</scope>
    <source>
        <strain evidence="4 5">CGMCC 4.3510</strain>
    </source>
</reference>
<dbReference type="InterPro" id="IPR012310">
    <property type="entry name" value="DNA_ligase_ATP-dep_cent"/>
</dbReference>
<keyword evidence="2" id="KW-0436">Ligase</keyword>
<evidence type="ECO:0000313" key="4">
    <source>
        <dbReference type="EMBL" id="SFF93075.1"/>
    </source>
</evidence>
<feature type="domain" description="ATP-dependent DNA ligase family profile" evidence="3">
    <location>
        <begin position="24"/>
        <end position="146"/>
    </location>
</feature>
<dbReference type="SUPFAM" id="SSF56091">
    <property type="entry name" value="DNA ligase/mRNA capping enzyme, catalytic domain"/>
    <property type="match status" value="1"/>
</dbReference>
<keyword evidence="5" id="KW-1185">Reference proteome</keyword>
<comment type="similarity">
    <text evidence="1">Belongs to the ATP-dependent DNA ligase family.</text>
</comment>